<comment type="caution">
    <text evidence="2">The sequence shown here is derived from an EMBL/GenBank/DDBJ whole genome shotgun (WGS) entry which is preliminary data.</text>
</comment>
<protein>
    <submittedName>
        <fullName evidence="2">12402_t:CDS:1</fullName>
    </submittedName>
</protein>
<gene>
    <name evidence="2" type="ORF">AGERDE_LOCUS4037</name>
</gene>
<dbReference type="EMBL" id="CAJVPL010000435">
    <property type="protein sequence ID" value="CAG8496728.1"/>
    <property type="molecule type" value="Genomic_DNA"/>
</dbReference>
<feature type="region of interest" description="Disordered" evidence="1">
    <location>
        <begin position="1"/>
        <end position="57"/>
    </location>
</feature>
<feature type="compositionally biased region" description="Low complexity" evidence="1">
    <location>
        <begin position="1"/>
        <end position="11"/>
    </location>
</feature>
<organism evidence="2 3">
    <name type="scientific">Ambispora gerdemannii</name>
    <dbReference type="NCBI Taxonomy" id="144530"/>
    <lineage>
        <taxon>Eukaryota</taxon>
        <taxon>Fungi</taxon>
        <taxon>Fungi incertae sedis</taxon>
        <taxon>Mucoromycota</taxon>
        <taxon>Glomeromycotina</taxon>
        <taxon>Glomeromycetes</taxon>
        <taxon>Archaeosporales</taxon>
        <taxon>Ambisporaceae</taxon>
        <taxon>Ambispora</taxon>
    </lineage>
</organism>
<feature type="compositionally biased region" description="Polar residues" evidence="1">
    <location>
        <begin position="117"/>
        <end position="131"/>
    </location>
</feature>
<dbReference type="AlphaFoldDB" id="A0A9N9EWA7"/>
<feature type="compositionally biased region" description="Polar residues" evidence="1">
    <location>
        <begin position="85"/>
        <end position="107"/>
    </location>
</feature>
<evidence type="ECO:0000256" key="1">
    <source>
        <dbReference type="SAM" id="MobiDB-lite"/>
    </source>
</evidence>
<dbReference type="Proteomes" id="UP000789831">
    <property type="component" value="Unassembled WGS sequence"/>
</dbReference>
<name>A0A9N9EWA7_9GLOM</name>
<evidence type="ECO:0000313" key="3">
    <source>
        <dbReference type="Proteomes" id="UP000789831"/>
    </source>
</evidence>
<evidence type="ECO:0000313" key="2">
    <source>
        <dbReference type="EMBL" id="CAG8496728.1"/>
    </source>
</evidence>
<keyword evidence="3" id="KW-1185">Reference proteome</keyword>
<feature type="compositionally biased region" description="Polar residues" evidence="1">
    <location>
        <begin position="37"/>
        <end position="48"/>
    </location>
</feature>
<proteinExistence type="predicted"/>
<feature type="region of interest" description="Disordered" evidence="1">
    <location>
        <begin position="80"/>
        <end position="145"/>
    </location>
</feature>
<accession>A0A9N9EWA7</accession>
<sequence length="145" mass="15995">MSENNSENQRNQQRDLNVIPPTIVTTNTDGIGGFIVSSPTSTNDNDTLPSPPSVISSPPLALKIEIEPYRIQEPPVNHIHEMRNHNNNSQNATITTLPSMPSSSMDNFESPPPYEATLNTQSHSNQNQSTEEQMHNAEIQLPQPA</sequence>
<dbReference type="OrthoDB" id="10655868at2759"/>
<reference evidence="2" key="1">
    <citation type="submission" date="2021-06" db="EMBL/GenBank/DDBJ databases">
        <authorList>
            <person name="Kallberg Y."/>
            <person name="Tangrot J."/>
            <person name="Rosling A."/>
        </authorList>
    </citation>
    <scope>NUCLEOTIDE SEQUENCE</scope>
    <source>
        <strain evidence="2">MT106</strain>
    </source>
</reference>